<proteinExistence type="predicted"/>
<evidence type="ECO:0000313" key="3">
    <source>
        <dbReference type="Proteomes" id="UP001189429"/>
    </source>
</evidence>
<dbReference type="Proteomes" id="UP001189429">
    <property type="component" value="Unassembled WGS sequence"/>
</dbReference>
<keyword evidence="3" id="KW-1185">Reference proteome</keyword>
<evidence type="ECO:0000256" key="1">
    <source>
        <dbReference type="SAM" id="MobiDB-lite"/>
    </source>
</evidence>
<dbReference type="EMBL" id="CAUYUJ010007825">
    <property type="protein sequence ID" value="CAK0822093.1"/>
    <property type="molecule type" value="Genomic_DNA"/>
</dbReference>
<reference evidence="2" key="1">
    <citation type="submission" date="2023-10" db="EMBL/GenBank/DDBJ databases">
        <authorList>
            <person name="Chen Y."/>
            <person name="Shah S."/>
            <person name="Dougan E. K."/>
            <person name="Thang M."/>
            <person name="Chan C."/>
        </authorList>
    </citation>
    <scope>NUCLEOTIDE SEQUENCE [LARGE SCALE GENOMIC DNA]</scope>
</reference>
<organism evidence="2 3">
    <name type="scientific">Prorocentrum cordatum</name>
    <dbReference type="NCBI Taxonomy" id="2364126"/>
    <lineage>
        <taxon>Eukaryota</taxon>
        <taxon>Sar</taxon>
        <taxon>Alveolata</taxon>
        <taxon>Dinophyceae</taxon>
        <taxon>Prorocentrales</taxon>
        <taxon>Prorocentraceae</taxon>
        <taxon>Prorocentrum</taxon>
    </lineage>
</organism>
<feature type="compositionally biased region" description="Low complexity" evidence="1">
    <location>
        <begin position="24"/>
        <end position="41"/>
    </location>
</feature>
<sequence>MFAVPRDVPVFVGSYPFPLPDLGSSSVSSPSSSTRPSSPRTRTPESVRFHGRRRPRRQSARARAGPRPNEFLLVVLLRGGLGRSRKGLAFEGSRCCQPFLGERRQKLVEAEGGRLCLRKLAS</sequence>
<evidence type="ECO:0000313" key="2">
    <source>
        <dbReference type="EMBL" id="CAK0822093.1"/>
    </source>
</evidence>
<accession>A0ABN9RY98</accession>
<feature type="compositionally biased region" description="Basic residues" evidence="1">
    <location>
        <begin position="49"/>
        <end position="60"/>
    </location>
</feature>
<protein>
    <submittedName>
        <fullName evidence="2">Uncharacterized protein</fullName>
    </submittedName>
</protein>
<comment type="caution">
    <text evidence="2">The sequence shown here is derived from an EMBL/GenBank/DDBJ whole genome shotgun (WGS) entry which is preliminary data.</text>
</comment>
<name>A0ABN9RY98_9DINO</name>
<feature type="region of interest" description="Disordered" evidence="1">
    <location>
        <begin position="19"/>
        <end position="65"/>
    </location>
</feature>
<gene>
    <name evidence="2" type="ORF">PCOR1329_LOCUS23198</name>
</gene>